<dbReference type="AlphaFoldDB" id="A0A934KJ91"/>
<dbReference type="GO" id="GO:0006508">
    <property type="term" value="P:proteolysis"/>
    <property type="evidence" value="ECO:0007669"/>
    <property type="project" value="UniProtKB-KW"/>
</dbReference>
<keyword evidence="4" id="KW-0862">Zinc</keyword>
<keyword evidence="5" id="KW-0482">Metalloprotease</keyword>
<dbReference type="Gene3D" id="3.30.830.10">
    <property type="entry name" value="Metalloenzyme, LuxS/M16 peptidase-like"/>
    <property type="match status" value="4"/>
</dbReference>
<dbReference type="GO" id="GO:0046872">
    <property type="term" value="F:metal ion binding"/>
    <property type="evidence" value="ECO:0007669"/>
    <property type="project" value="InterPro"/>
</dbReference>
<evidence type="ECO:0000313" key="8">
    <source>
        <dbReference type="EMBL" id="MBJ7880506.1"/>
    </source>
</evidence>
<evidence type="ECO:0000256" key="2">
    <source>
        <dbReference type="ARBA" id="ARBA00022670"/>
    </source>
</evidence>
<dbReference type="RefSeq" id="WP_199598345.1">
    <property type="nucleotide sequence ID" value="NZ_JAEHJZ010000015.1"/>
</dbReference>
<dbReference type="InterPro" id="IPR050626">
    <property type="entry name" value="Peptidase_M16"/>
</dbReference>
<dbReference type="Pfam" id="PF05193">
    <property type="entry name" value="Peptidase_M16_C"/>
    <property type="match status" value="2"/>
</dbReference>
<protein>
    <submittedName>
        <fullName evidence="8">Insulinase family protein</fullName>
    </submittedName>
</protein>
<evidence type="ECO:0000256" key="5">
    <source>
        <dbReference type="ARBA" id="ARBA00023049"/>
    </source>
</evidence>
<gene>
    <name evidence="8" type="ORF">JEM65_07580</name>
</gene>
<dbReference type="Proteomes" id="UP000662373">
    <property type="component" value="Unassembled WGS sequence"/>
</dbReference>
<accession>A0A934KJ91</accession>
<dbReference type="InterPro" id="IPR011765">
    <property type="entry name" value="Pept_M16_N"/>
</dbReference>
<keyword evidence="9" id="KW-1185">Reference proteome</keyword>
<evidence type="ECO:0000256" key="3">
    <source>
        <dbReference type="ARBA" id="ARBA00022801"/>
    </source>
</evidence>
<organism evidence="8 9">
    <name type="scientific">Gelidibacter salicanalis</name>
    <dbReference type="NCBI Taxonomy" id="291193"/>
    <lineage>
        <taxon>Bacteria</taxon>
        <taxon>Pseudomonadati</taxon>
        <taxon>Bacteroidota</taxon>
        <taxon>Flavobacteriia</taxon>
        <taxon>Flavobacteriales</taxon>
        <taxon>Flavobacteriaceae</taxon>
        <taxon>Gelidibacter</taxon>
    </lineage>
</organism>
<keyword evidence="2" id="KW-0645">Protease</keyword>
<dbReference type="PANTHER" id="PTHR43690:SF17">
    <property type="entry name" value="PROTEIN YHJJ"/>
    <property type="match status" value="1"/>
</dbReference>
<evidence type="ECO:0000256" key="1">
    <source>
        <dbReference type="ARBA" id="ARBA00007261"/>
    </source>
</evidence>
<comment type="caution">
    <text evidence="8">The sequence shown here is derived from an EMBL/GenBank/DDBJ whole genome shotgun (WGS) entry which is preliminary data.</text>
</comment>
<reference evidence="8 9" key="1">
    <citation type="submission" date="2020-09" db="EMBL/GenBank/DDBJ databases">
        <title>Draft genome of Gelidibacter salicanalis PAMC21136.</title>
        <authorList>
            <person name="Park H."/>
        </authorList>
    </citation>
    <scope>NUCLEOTIDE SEQUENCE [LARGE SCALE GENOMIC DNA]</scope>
    <source>
        <strain evidence="8 9">PAMC21136</strain>
    </source>
</reference>
<keyword evidence="3" id="KW-0378">Hydrolase</keyword>
<evidence type="ECO:0000256" key="4">
    <source>
        <dbReference type="ARBA" id="ARBA00022833"/>
    </source>
</evidence>
<evidence type="ECO:0000259" key="7">
    <source>
        <dbReference type="Pfam" id="PF05193"/>
    </source>
</evidence>
<feature type="domain" description="Peptidase M16 C-terminal" evidence="7">
    <location>
        <begin position="712"/>
        <end position="881"/>
    </location>
</feature>
<dbReference type="InterPro" id="IPR011249">
    <property type="entry name" value="Metalloenz_LuxS/M16"/>
</dbReference>
<sequence>MKNLNLKYSLLIIFVHSFLWGSTPIYSSTFTGRVSLDPEIRHGVLSNGLTYYIKDAEDGSSKIDMRLVVKAGSALLDPDQYELQHVLEHVAFKAGKHMTMGKANSLGLKLGEINGNTSFNFVQYYIKSTYTQEKRDIAFQLFQDIIWDLEIKEEYVDSERSVINNELAHRGRFRASAVINGLESGMIGRSPETPKDIVGYINSFSIDPLKRYYKDWYRPDLMAIVVVGDMDDVDEMEKEIKLKFSRDKPIKNPRSAIIDYSNYRNLPPQFISLEHPYLIENSKSRTVYLRLNLRQKTTLNEDGLEILKNEQQRKLLIEMLGDRLIENQDAYNTNFNVISRFIHPPELGLQLNFTIEGGSEKMVLMKTMQTLRQLRTTGFTKEEFKEGKKKLIGYLSKTDTTKIPYWADNILSHFVYDIILPPHRMTLLEEIVTNLTFEEFNRFIATYLKTDPDDIDIIVLAPPRHRMLSYSEKTFRNWISEANELSVAPYSKLKTPKELIKPSTLANLQESAIQKISLPLPGTKEYLFGNGVRVVLKTLDTIFNQNTKQQNSIRFHGFTSAGVRCYPQEDYFSALNSAEIVRNSGVGGLNKFELKKYLDSKDFKGSISPYIEYDEAGIRGSVSLEDLETALQLVYLYFTSPNSDSLAFEDWKLKATSSLVLKSINKDDFRTRIRTILGDYTYLPKGTKALEGVTKTDMDRAFTIFNKIFGNAGDFTFIFTGNFPENKVLALSQKYLGNLPIKIDEMSCNHLTTKRVTLPKPLKTSMPSTGYMQEAKVQLGYISALNTEDLNWKKEAKLKLLQFLMNFSIMQEMRFNSEEGGSYNISVWLNLQKSRVFNEVIVDFSCSKEDADRLIKVVKQFVESFNNNTIDAELLDEYKNTAIRFLELEKNEKNAISEKLYDYYKLGRPWHSIEEEQEYIKSLLGEDLRNMARRLLNVSPFQFKMLSAKAVQ</sequence>
<evidence type="ECO:0000313" key="9">
    <source>
        <dbReference type="Proteomes" id="UP000662373"/>
    </source>
</evidence>
<dbReference type="PANTHER" id="PTHR43690">
    <property type="entry name" value="NARDILYSIN"/>
    <property type="match status" value="1"/>
</dbReference>
<proteinExistence type="inferred from homology"/>
<name>A0A934KJ91_9FLAO</name>
<dbReference type="GO" id="GO:0008237">
    <property type="term" value="F:metallopeptidase activity"/>
    <property type="evidence" value="ECO:0007669"/>
    <property type="project" value="UniProtKB-KW"/>
</dbReference>
<evidence type="ECO:0000259" key="6">
    <source>
        <dbReference type="Pfam" id="PF00675"/>
    </source>
</evidence>
<dbReference type="Pfam" id="PF00675">
    <property type="entry name" value="Peptidase_M16"/>
    <property type="match status" value="1"/>
</dbReference>
<dbReference type="EMBL" id="JAEHJZ010000015">
    <property type="protein sequence ID" value="MBJ7880506.1"/>
    <property type="molecule type" value="Genomic_DNA"/>
</dbReference>
<comment type="similarity">
    <text evidence="1">Belongs to the peptidase M16 family.</text>
</comment>
<feature type="domain" description="Peptidase M16 C-terminal" evidence="7">
    <location>
        <begin position="204"/>
        <end position="391"/>
    </location>
</feature>
<feature type="domain" description="Peptidase M16 N-terminal" evidence="6">
    <location>
        <begin position="62"/>
        <end position="169"/>
    </location>
</feature>
<dbReference type="InterPro" id="IPR007863">
    <property type="entry name" value="Peptidase_M16_C"/>
</dbReference>
<dbReference type="SUPFAM" id="SSF63411">
    <property type="entry name" value="LuxS/MPP-like metallohydrolase"/>
    <property type="match status" value="4"/>
</dbReference>